<keyword evidence="1" id="KW-1133">Transmembrane helix</keyword>
<dbReference type="Proteomes" id="UP000551758">
    <property type="component" value="Unassembled WGS sequence"/>
</dbReference>
<feature type="transmembrane region" description="Helical" evidence="1">
    <location>
        <begin position="279"/>
        <end position="298"/>
    </location>
</feature>
<evidence type="ECO:0000259" key="2">
    <source>
        <dbReference type="Pfam" id="PF01757"/>
    </source>
</evidence>
<protein>
    <recommendedName>
        <fullName evidence="2">Acyltransferase 3 domain-containing protein</fullName>
    </recommendedName>
</protein>
<dbReference type="AlphaFoldDB" id="A0A7J7ETD8"/>
<dbReference type="EMBL" id="JACDTQ010002401">
    <property type="protein sequence ID" value="KAF5919062.1"/>
    <property type="molecule type" value="Genomic_DNA"/>
</dbReference>
<comment type="caution">
    <text evidence="3">The sequence shown here is derived from an EMBL/GenBank/DDBJ whole genome shotgun (WGS) entry which is preliminary data.</text>
</comment>
<proteinExistence type="predicted"/>
<dbReference type="InterPro" id="IPR052728">
    <property type="entry name" value="O2_lipid_transport_reg"/>
</dbReference>
<evidence type="ECO:0000313" key="4">
    <source>
        <dbReference type="Proteomes" id="UP000551758"/>
    </source>
</evidence>
<dbReference type="GO" id="GO:0016747">
    <property type="term" value="F:acyltransferase activity, transferring groups other than amino-acyl groups"/>
    <property type="evidence" value="ECO:0007669"/>
    <property type="project" value="InterPro"/>
</dbReference>
<keyword evidence="4" id="KW-1185">Reference proteome</keyword>
<feature type="transmembrane region" description="Helical" evidence="1">
    <location>
        <begin position="360"/>
        <end position="382"/>
    </location>
</feature>
<keyword evidence="1" id="KW-0812">Transmembrane</keyword>
<sequence>MEGEGNLIGRPRDMKAPEQVSSVYCKVKYFKIQKCFIFGPFCLSLYNKFFLSSGGGVARCATGMFPLDTFVAVCLFSPCWASPFLWLELSMWQPQGGGQTPEHHLHMRHIRPVTGHAAFQGAEGSQDTRLPGGSGPADCAGAEPVPGFLGAVDRALRCFSWQKNVLAIWTTKMPGSTCSALNGIRVLSLLWIMSGHTSQMTAWLSLDNVLEWKTRVLKNPLYLFSRSGPFYLEVDTFFLISGWLSARSFLKMLQNSDKGITANLILRYYFNRLTRLQPLHLYSVCLLVGLFSLVPWGPVWEVPKFHLDNCWRAWWTNLLLLNNFLSVQNACSGWTWYLANDFQFHLTTPAIIFIYGKSKHVLVLLGAMLFLASFTATALLTLDYDLPVAAPSEASENATTLYFLEYYTKPYC</sequence>
<feature type="domain" description="Acyltransferase 3" evidence="2">
    <location>
        <begin position="180"/>
        <end position="381"/>
    </location>
</feature>
<dbReference type="Pfam" id="PF01757">
    <property type="entry name" value="Acyl_transf_3"/>
    <property type="match status" value="1"/>
</dbReference>
<keyword evidence="1" id="KW-0472">Membrane</keyword>
<reference evidence="3 4" key="1">
    <citation type="journal article" date="2020" name="Mol. Biol. Evol.">
        <title>Interspecific Gene Flow and the Evolution of Specialization in Black and White Rhinoceros.</title>
        <authorList>
            <person name="Moodley Y."/>
            <person name="Westbury M.V."/>
            <person name="Russo I.M."/>
            <person name="Gopalakrishnan S."/>
            <person name="Rakotoarivelo A."/>
            <person name="Olsen R.A."/>
            <person name="Prost S."/>
            <person name="Tunstall T."/>
            <person name="Ryder O.A."/>
            <person name="Dalen L."/>
            <person name="Bruford M.W."/>
        </authorList>
    </citation>
    <scope>NUCLEOTIDE SEQUENCE [LARGE SCALE GENOMIC DNA]</scope>
    <source>
        <strain evidence="3">SBR-YM</strain>
        <tissue evidence="3">Skin</tissue>
    </source>
</reference>
<dbReference type="PANTHER" id="PTHR11161:SF0">
    <property type="entry name" value="O-ACYLTRANSFERASE LIKE PROTEIN"/>
    <property type="match status" value="1"/>
</dbReference>
<evidence type="ECO:0000313" key="3">
    <source>
        <dbReference type="EMBL" id="KAF5919062.1"/>
    </source>
</evidence>
<gene>
    <name evidence="3" type="ORF">HPG69_003700</name>
</gene>
<evidence type="ECO:0000256" key="1">
    <source>
        <dbReference type="SAM" id="Phobius"/>
    </source>
</evidence>
<organism evidence="3 4">
    <name type="scientific">Diceros bicornis minor</name>
    <name type="common">South-central black rhinoceros</name>
    <dbReference type="NCBI Taxonomy" id="77932"/>
    <lineage>
        <taxon>Eukaryota</taxon>
        <taxon>Metazoa</taxon>
        <taxon>Chordata</taxon>
        <taxon>Craniata</taxon>
        <taxon>Vertebrata</taxon>
        <taxon>Euteleostomi</taxon>
        <taxon>Mammalia</taxon>
        <taxon>Eutheria</taxon>
        <taxon>Laurasiatheria</taxon>
        <taxon>Perissodactyla</taxon>
        <taxon>Rhinocerotidae</taxon>
        <taxon>Diceros</taxon>
    </lineage>
</organism>
<dbReference type="PANTHER" id="PTHR11161">
    <property type="entry name" value="O-ACYLTRANSFERASE"/>
    <property type="match status" value="1"/>
</dbReference>
<accession>A0A7J7ETD8</accession>
<name>A0A7J7ETD8_DICBM</name>
<dbReference type="InterPro" id="IPR002656">
    <property type="entry name" value="Acyl_transf_3_dom"/>
</dbReference>